<feature type="domain" description="AAA+ ATPase" evidence="4">
    <location>
        <begin position="51"/>
        <end position="194"/>
    </location>
</feature>
<dbReference type="EMBL" id="CP025958">
    <property type="protein sequence ID" value="AWM37841.1"/>
    <property type="molecule type" value="Genomic_DNA"/>
</dbReference>
<evidence type="ECO:0000313" key="5">
    <source>
        <dbReference type="EMBL" id="AWM37841.1"/>
    </source>
</evidence>
<dbReference type="GO" id="GO:0016887">
    <property type="term" value="F:ATP hydrolysis activity"/>
    <property type="evidence" value="ECO:0007669"/>
    <property type="project" value="InterPro"/>
</dbReference>
<evidence type="ECO:0000256" key="2">
    <source>
        <dbReference type="ARBA" id="ARBA00022840"/>
    </source>
</evidence>
<dbReference type="PANTHER" id="PTHR42759">
    <property type="entry name" value="MOXR FAMILY PROTEIN"/>
    <property type="match status" value="1"/>
</dbReference>
<reference evidence="5 6" key="1">
    <citation type="submission" date="2018-01" db="EMBL/GenBank/DDBJ databases">
        <title>G. obscuriglobus.</title>
        <authorList>
            <person name="Franke J."/>
            <person name="Blomberg W."/>
            <person name="Selmecki A."/>
        </authorList>
    </citation>
    <scope>NUCLEOTIDE SEQUENCE [LARGE SCALE GENOMIC DNA]</scope>
    <source>
        <strain evidence="5 6">DSM 5831</strain>
    </source>
</reference>
<gene>
    <name evidence="5" type="ORF">C1280_13105</name>
</gene>
<keyword evidence="6" id="KW-1185">Reference proteome</keyword>
<dbReference type="AlphaFoldDB" id="A0A2Z3GYV4"/>
<dbReference type="RefSeq" id="WP_010040578.1">
    <property type="nucleotide sequence ID" value="NZ_CP025958.1"/>
</dbReference>
<organism evidence="5 6">
    <name type="scientific">Gemmata obscuriglobus</name>
    <dbReference type="NCBI Taxonomy" id="114"/>
    <lineage>
        <taxon>Bacteria</taxon>
        <taxon>Pseudomonadati</taxon>
        <taxon>Planctomycetota</taxon>
        <taxon>Planctomycetia</taxon>
        <taxon>Gemmatales</taxon>
        <taxon>Gemmataceae</taxon>
        <taxon>Gemmata</taxon>
    </lineage>
</organism>
<dbReference type="InterPro" id="IPR041628">
    <property type="entry name" value="ChlI/MoxR_AAA_lid"/>
</dbReference>
<dbReference type="PANTHER" id="PTHR42759:SF1">
    <property type="entry name" value="MAGNESIUM-CHELATASE SUBUNIT CHLD"/>
    <property type="match status" value="1"/>
</dbReference>
<keyword evidence="2" id="KW-0067">ATP-binding</keyword>
<dbReference type="SUPFAM" id="SSF52540">
    <property type="entry name" value="P-loop containing nucleoside triphosphate hydrolases"/>
    <property type="match status" value="1"/>
</dbReference>
<dbReference type="OrthoDB" id="9773454at2"/>
<dbReference type="KEGG" id="gog:C1280_13105"/>
<dbReference type="FunFam" id="3.40.50.300:FF:000640">
    <property type="entry name" value="MoxR family ATPase"/>
    <property type="match status" value="1"/>
</dbReference>
<evidence type="ECO:0000256" key="3">
    <source>
        <dbReference type="ARBA" id="ARBA00061607"/>
    </source>
</evidence>
<dbReference type="SMART" id="SM00382">
    <property type="entry name" value="AAA"/>
    <property type="match status" value="1"/>
</dbReference>
<sequence length="348" mass="37959">MAGTHGGGDSPNGAAAPESVVRFLNGVRERIGTVVVGQDAVVERILIALLTSGHLLLEGVPGLAKTLLVSCLAKSIHLQFARIQFTIDLLPSDILGSEILDQRTNEFRVNKGPVFTNLLLADEINRAAPKVQSALLEAMQERKATIGKEAFKLPSPFLVIATQNPVEQAGTFELPEAQLDRFMLRHRLRYPTLDEEREVLKRNLALGVKREGGGAVARTEFDVLDEQPVGTIDDLIVAMEVASRVHVSDTFVEHVLDAIHRTRSHPDIELGASPRAGISLLKAAKARALIRGRGYVVPDDLYALAPDVILHRIRLNYEALADGKTGEQVLQELLHDLTRGKKKVTSVS</sequence>
<proteinExistence type="inferred from homology"/>
<dbReference type="Proteomes" id="UP000245802">
    <property type="component" value="Chromosome"/>
</dbReference>
<dbReference type="GO" id="GO:0005524">
    <property type="term" value="F:ATP binding"/>
    <property type="evidence" value="ECO:0007669"/>
    <property type="project" value="UniProtKB-KW"/>
</dbReference>
<dbReference type="Pfam" id="PF07726">
    <property type="entry name" value="AAA_3"/>
    <property type="match status" value="1"/>
</dbReference>
<dbReference type="InterPro" id="IPR011703">
    <property type="entry name" value="ATPase_AAA-3"/>
</dbReference>
<protein>
    <submittedName>
        <fullName evidence="5">MoxR family ATPase</fullName>
    </submittedName>
</protein>
<dbReference type="InterPro" id="IPR050764">
    <property type="entry name" value="CbbQ/NirQ/NorQ/GpvN"/>
</dbReference>
<keyword evidence="1" id="KW-0547">Nucleotide-binding</keyword>
<dbReference type="Gene3D" id="3.40.50.300">
    <property type="entry name" value="P-loop containing nucleotide triphosphate hydrolases"/>
    <property type="match status" value="1"/>
</dbReference>
<name>A0A2Z3GYV4_9BACT</name>
<dbReference type="PIRSF" id="PIRSF002849">
    <property type="entry name" value="AAA_ATPase_chaperone_MoxR_prd"/>
    <property type="match status" value="1"/>
</dbReference>
<evidence type="ECO:0000256" key="1">
    <source>
        <dbReference type="ARBA" id="ARBA00022741"/>
    </source>
</evidence>
<dbReference type="InterPro" id="IPR003593">
    <property type="entry name" value="AAA+_ATPase"/>
</dbReference>
<dbReference type="Gene3D" id="1.10.8.80">
    <property type="entry name" value="Magnesium chelatase subunit I, C-Terminal domain"/>
    <property type="match status" value="1"/>
</dbReference>
<dbReference type="Pfam" id="PF17863">
    <property type="entry name" value="AAA_lid_2"/>
    <property type="match status" value="1"/>
</dbReference>
<accession>A0A2Z3GYV4</accession>
<evidence type="ECO:0000259" key="4">
    <source>
        <dbReference type="SMART" id="SM00382"/>
    </source>
</evidence>
<dbReference type="InterPro" id="IPR027417">
    <property type="entry name" value="P-loop_NTPase"/>
</dbReference>
<evidence type="ECO:0000313" key="6">
    <source>
        <dbReference type="Proteomes" id="UP000245802"/>
    </source>
</evidence>
<comment type="similarity">
    <text evidence="3">Belongs to the MoxR family.</text>
</comment>
<dbReference type="CDD" id="cd00009">
    <property type="entry name" value="AAA"/>
    <property type="match status" value="1"/>
</dbReference>